<dbReference type="InterPro" id="IPR034168">
    <property type="entry name" value="PPIE_RRM"/>
</dbReference>
<dbReference type="SMART" id="SM00360">
    <property type="entry name" value="RRM"/>
    <property type="match status" value="1"/>
</dbReference>
<proteinExistence type="inferred from homology"/>
<evidence type="ECO:0000256" key="10">
    <source>
        <dbReference type="ARBA" id="ARBA00022884"/>
    </source>
</evidence>
<feature type="region of interest" description="Disordered" evidence="19">
    <location>
        <begin position="479"/>
        <end position="522"/>
    </location>
</feature>
<feature type="transmembrane region" description="Helical" evidence="20">
    <location>
        <begin position="327"/>
        <end position="351"/>
    </location>
</feature>
<feature type="region of interest" description="Disordered" evidence="19">
    <location>
        <begin position="666"/>
        <end position="698"/>
    </location>
</feature>
<dbReference type="GO" id="GO:0005634">
    <property type="term" value="C:nucleus"/>
    <property type="evidence" value="ECO:0007669"/>
    <property type="project" value="UniProtKB-SubCell"/>
</dbReference>
<evidence type="ECO:0000256" key="4">
    <source>
        <dbReference type="ARBA" id="ARBA00005814"/>
    </source>
</evidence>
<dbReference type="Pfam" id="PF01061">
    <property type="entry name" value="ABC2_membrane"/>
    <property type="match status" value="1"/>
</dbReference>
<feature type="transmembrane region" description="Helical" evidence="20">
    <location>
        <begin position="298"/>
        <end position="315"/>
    </location>
</feature>
<comment type="subcellular location">
    <subcellularLocation>
        <location evidence="3">Membrane</location>
        <topology evidence="3">Multi-pass membrane protein</topology>
    </subcellularLocation>
    <subcellularLocation>
        <location evidence="2">Nucleus</location>
    </subcellularLocation>
</comment>
<evidence type="ECO:0000256" key="9">
    <source>
        <dbReference type="ARBA" id="ARBA00022692"/>
    </source>
</evidence>
<dbReference type="GO" id="GO:0016887">
    <property type="term" value="F:ATP hydrolysis activity"/>
    <property type="evidence" value="ECO:0007669"/>
    <property type="project" value="InterPro"/>
</dbReference>
<dbReference type="SUPFAM" id="SSF54928">
    <property type="entry name" value="RNA-binding domain, RBD"/>
    <property type="match status" value="1"/>
</dbReference>
<keyword evidence="11 20" id="KW-1133">Transmembrane helix</keyword>
<comment type="similarity">
    <text evidence="4">Belongs to the ABC transporter superfamily. ABCG family. Eye pigment precursor importer (TC 3.A.1.204) subfamily.</text>
</comment>
<dbReference type="PANTHER" id="PTHR48041:SF105">
    <property type="entry name" value="FI02074P"/>
    <property type="match status" value="1"/>
</dbReference>
<dbReference type="GO" id="GO:0140359">
    <property type="term" value="F:ABC-type transporter activity"/>
    <property type="evidence" value="ECO:0007669"/>
    <property type="project" value="InterPro"/>
</dbReference>
<feature type="domain" description="PPIase cyclophilin-type" evidence="21">
    <location>
        <begin position="703"/>
        <end position="859"/>
    </location>
</feature>
<dbReference type="AlphaFoldDB" id="A0A7R8VF05"/>
<dbReference type="InterPro" id="IPR043926">
    <property type="entry name" value="ABCG_dom"/>
</dbReference>
<dbReference type="Pfam" id="PF00160">
    <property type="entry name" value="Pro_isomerase"/>
    <property type="match status" value="1"/>
</dbReference>
<dbReference type="Pfam" id="PF00076">
    <property type="entry name" value="RRM_1"/>
    <property type="match status" value="1"/>
</dbReference>
<dbReference type="Pfam" id="PF19055">
    <property type="entry name" value="ABC2_membrane_7"/>
    <property type="match status" value="1"/>
</dbReference>
<evidence type="ECO:0000256" key="18">
    <source>
        <dbReference type="PROSITE-ProRule" id="PRU00176"/>
    </source>
</evidence>
<dbReference type="SUPFAM" id="SSF52540">
    <property type="entry name" value="P-loop containing nucleoside triphosphate hydrolases"/>
    <property type="match status" value="1"/>
</dbReference>
<feature type="domain" description="RRM" evidence="22">
    <location>
        <begin position="571"/>
        <end position="643"/>
    </location>
</feature>
<evidence type="ECO:0000259" key="21">
    <source>
        <dbReference type="PROSITE" id="PS50072"/>
    </source>
</evidence>
<dbReference type="FunFam" id="2.40.100.10:FF:000010">
    <property type="entry name" value="Peptidyl-prolyl cis-trans isomerase E"/>
    <property type="match status" value="1"/>
</dbReference>
<gene>
    <name evidence="23" type="ORF">TDIB3V08_LOCUS3586</name>
</gene>
<dbReference type="GO" id="GO:0006457">
    <property type="term" value="P:protein folding"/>
    <property type="evidence" value="ECO:0007669"/>
    <property type="project" value="InterPro"/>
</dbReference>
<feature type="region of interest" description="Disordered" evidence="19">
    <location>
        <begin position="550"/>
        <end position="571"/>
    </location>
</feature>
<dbReference type="FunFam" id="3.30.70.330:FF:000776">
    <property type="entry name" value="Peptidyl-prolyl cis-trans isomerase E"/>
    <property type="match status" value="1"/>
</dbReference>
<evidence type="ECO:0000256" key="11">
    <source>
        <dbReference type="ARBA" id="ARBA00022989"/>
    </source>
</evidence>
<sequence>MSCYITQEDQIQPLLTVEEAMMVSANLKLPNHLSKMTKMNMIMDILATLNLSETLKSRTEALSGGQKKLLSIALELINNPPVFFLDEPTSGLDIVSAKQCLNVLHTLSRQGRTIVCTIHQPSASLFQLFDHVYVVSAGLCVYQGTTGGLVSFLSSVGLSCPVHYNPADYIIELSGGGNEYVKILSTAIANGKLCWEQTRSEIVLESAVDTTESLKSIPSSSDEQRSQHVTTSFTGLNSRPARADVRGNTVTDLPSIVNTAGSQFNQAVPGEVKLLKKEYFNRWHGLTSYYMALTISRLPIQIVASLIFLTLVYFLTGMPFQVLRFCLFSLVGILVSFVADGLGMSIGSVFSQINGCAMGPSTVTPALVLAIYGFDFARKIPWWVNMIQRISYMRCGTVALIVTLFSLQREPLSCTDIYCHYSDPLNQNPDKGPKRQVTHYTSRDSSGEPRKFVPPFSPKWIYLVNFSFCPPSSMVEQAMPAPMTTPTSDGPAPGPLIQPPSVADRSLPASPAPEPSTDSTPETLHRALSVTAPANTPVRPAAVPPRLSVPREALSNSSPGGAPVTTRSGRGLAEEVDEKVLHAAFIPFGDIMDIQIPLDYETEKHRGFAFVEFESAEDAAAAIDNMNDSELFGRTIRVNLAKPQKIKEGSSKPVWSDDTWLQEHAGETLDKDKDSAAQKRATQETSTEEEPQAKKSKKNPQVYFDIKIGKNNVGRIIIMLRADIVPKTAENFRCLCTHEKGYGYQGSTFHRIIPDFMCQGGDFTNHNGTGGRSIYGKKFEDENFTLKHTGPGILSMANSGPNTNGSQFFLCTVRTDWLDNKHVVFGHVISGLDVVKKMEKCGTKSGLPTEKISIAACGELA</sequence>
<evidence type="ECO:0000256" key="2">
    <source>
        <dbReference type="ARBA" id="ARBA00004123"/>
    </source>
</evidence>
<keyword evidence="8" id="KW-0813">Transport</keyword>
<dbReference type="Gene3D" id="3.30.70.330">
    <property type="match status" value="1"/>
</dbReference>
<dbReference type="InterPro" id="IPR002130">
    <property type="entry name" value="Cyclophilin-type_PPIase_dom"/>
</dbReference>
<dbReference type="EMBL" id="OA565563">
    <property type="protein sequence ID" value="CAD7197275.1"/>
    <property type="molecule type" value="Genomic_DNA"/>
</dbReference>
<keyword evidence="14" id="KW-0413">Isomerase</keyword>
<dbReference type="PROSITE" id="PS50102">
    <property type="entry name" value="RRM"/>
    <property type="match status" value="1"/>
</dbReference>
<evidence type="ECO:0000256" key="1">
    <source>
        <dbReference type="ARBA" id="ARBA00000971"/>
    </source>
</evidence>
<dbReference type="GO" id="GO:0005886">
    <property type="term" value="C:plasma membrane"/>
    <property type="evidence" value="ECO:0007669"/>
    <property type="project" value="TreeGrafter"/>
</dbReference>
<keyword evidence="15" id="KW-0539">Nucleus</keyword>
<dbReference type="InterPro" id="IPR020892">
    <property type="entry name" value="Cyclophilin-type_PPIase_CS"/>
</dbReference>
<dbReference type="InterPro" id="IPR012677">
    <property type="entry name" value="Nucleotide-bd_a/b_plait_sf"/>
</dbReference>
<evidence type="ECO:0000256" key="3">
    <source>
        <dbReference type="ARBA" id="ARBA00004141"/>
    </source>
</evidence>
<evidence type="ECO:0000256" key="7">
    <source>
        <dbReference type="ARBA" id="ARBA00021137"/>
    </source>
</evidence>
<evidence type="ECO:0000256" key="16">
    <source>
        <dbReference type="ARBA" id="ARBA00032204"/>
    </source>
</evidence>
<dbReference type="GO" id="GO:0005524">
    <property type="term" value="F:ATP binding"/>
    <property type="evidence" value="ECO:0007669"/>
    <property type="project" value="InterPro"/>
</dbReference>
<feature type="region of interest" description="Disordered" evidence="19">
    <location>
        <begin position="428"/>
        <end position="450"/>
    </location>
</feature>
<dbReference type="InterPro" id="IPR050352">
    <property type="entry name" value="ABCG_transporters"/>
</dbReference>
<dbReference type="Gene3D" id="2.40.100.10">
    <property type="entry name" value="Cyclophilin-like"/>
    <property type="match status" value="1"/>
</dbReference>
<organism evidence="23">
    <name type="scientific">Timema douglasi</name>
    <name type="common">Walking stick</name>
    <dbReference type="NCBI Taxonomy" id="61478"/>
    <lineage>
        <taxon>Eukaryota</taxon>
        <taxon>Metazoa</taxon>
        <taxon>Ecdysozoa</taxon>
        <taxon>Arthropoda</taxon>
        <taxon>Hexapoda</taxon>
        <taxon>Insecta</taxon>
        <taxon>Pterygota</taxon>
        <taxon>Neoptera</taxon>
        <taxon>Polyneoptera</taxon>
        <taxon>Phasmatodea</taxon>
        <taxon>Timematodea</taxon>
        <taxon>Timematoidea</taxon>
        <taxon>Timematidae</taxon>
        <taxon>Timema</taxon>
    </lineage>
</organism>
<feature type="compositionally biased region" description="Basic and acidic residues" evidence="19">
    <location>
        <begin position="441"/>
        <end position="450"/>
    </location>
</feature>
<dbReference type="PRINTS" id="PR00153">
    <property type="entry name" value="CSAPPISMRASE"/>
</dbReference>
<evidence type="ECO:0000256" key="13">
    <source>
        <dbReference type="ARBA" id="ARBA00023136"/>
    </source>
</evidence>
<accession>A0A7R8VF05</accession>
<evidence type="ECO:0000256" key="19">
    <source>
        <dbReference type="SAM" id="MobiDB-lite"/>
    </source>
</evidence>
<dbReference type="EC" id="5.2.1.8" evidence="6"/>
<dbReference type="PANTHER" id="PTHR48041">
    <property type="entry name" value="ABC TRANSPORTER G FAMILY MEMBER 28"/>
    <property type="match status" value="1"/>
</dbReference>
<dbReference type="PROSITE" id="PS50072">
    <property type="entry name" value="CSA_PPIASE_2"/>
    <property type="match status" value="1"/>
</dbReference>
<keyword evidence="10 18" id="KW-0694">RNA-binding</keyword>
<evidence type="ECO:0000256" key="14">
    <source>
        <dbReference type="ARBA" id="ARBA00023235"/>
    </source>
</evidence>
<dbReference type="Gene3D" id="3.40.50.300">
    <property type="entry name" value="P-loop containing nucleotide triphosphate hydrolases"/>
    <property type="match status" value="1"/>
</dbReference>
<comment type="similarity">
    <text evidence="5">Belongs to the cyclophilin-type PPIase family. PPIase E subfamily.</text>
</comment>
<dbReference type="InterPro" id="IPR029000">
    <property type="entry name" value="Cyclophilin-like_dom_sf"/>
</dbReference>
<dbReference type="CDD" id="cd01926">
    <property type="entry name" value="cyclophilin_ABH_like"/>
    <property type="match status" value="1"/>
</dbReference>
<evidence type="ECO:0000313" key="23">
    <source>
        <dbReference type="EMBL" id="CAD7197275.1"/>
    </source>
</evidence>
<evidence type="ECO:0000256" key="12">
    <source>
        <dbReference type="ARBA" id="ARBA00023110"/>
    </source>
</evidence>
<dbReference type="InterPro" id="IPR035979">
    <property type="entry name" value="RBD_domain_sf"/>
</dbReference>
<protein>
    <recommendedName>
        <fullName evidence="7">Peptidyl-prolyl cis-trans isomerase E</fullName>
        <ecNumber evidence="6">5.2.1.8</ecNumber>
    </recommendedName>
    <alternativeName>
        <fullName evidence="17">Cyclophilin E</fullName>
    </alternativeName>
    <alternativeName>
        <fullName evidence="16">Rotamase E</fullName>
    </alternativeName>
</protein>
<dbReference type="InterPro" id="IPR000504">
    <property type="entry name" value="RRM_dom"/>
</dbReference>
<dbReference type="InterPro" id="IPR027417">
    <property type="entry name" value="P-loop_NTPase"/>
</dbReference>
<keyword evidence="13 20" id="KW-0472">Membrane</keyword>
<dbReference type="PROSITE" id="PS00170">
    <property type="entry name" value="CSA_PPIASE_1"/>
    <property type="match status" value="1"/>
</dbReference>
<keyword evidence="12" id="KW-0697">Rotamase</keyword>
<dbReference type="SUPFAM" id="SSF50891">
    <property type="entry name" value="Cyclophilin-like"/>
    <property type="match status" value="1"/>
</dbReference>
<reference evidence="23" key="1">
    <citation type="submission" date="2020-11" db="EMBL/GenBank/DDBJ databases">
        <authorList>
            <person name="Tran Van P."/>
        </authorList>
    </citation>
    <scope>NUCLEOTIDE SEQUENCE</scope>
</reference>
<evidence type="ECO:0000256" key="6">
    <source>
        <dbReference type="ARBA" id="ARBA00013194"/>
    </source>
</evidence>
<dbReference type="InterPro" id="IPR003439">
    <property type="entry name" value="ABC_transporter-like_ATP-bd"/>
</dbReference>
<feature type="compositionally biased region" description="Basic and acidic residues" evidence="19">
    <location>
        <begin position="666"/>
        <end position="677"/>
    </location>
</feature>
<evidence type="ECO:0000256" key="17">
    <source>
        <dbReference type="ARBA" id="ARBA00049785"/>
    </source>
</evidence>
<evidence type="ECO:0000256" key="20">
    <source>
        <dbReference type="SAM" id="Phobius"/>
    </source>
</evidence>
<dbReference type="GO" id="GO:0003755">
    <property type="term" value="F:peptidyl-prolyl cis-trans isomerase activity"/>
    <property type="evidence" value="ECO:0007669"/>
    <property type="project" value="UniProtKB-KW"/>
</dbReference>
<dbReference type="CDD" id="cd12347">
    <property type="entry name" value="RRM_PPIE"/>
    <property type="match status" value="1"/>
</dbReference>
<dbReference type="GO" id="GO:0000398">
    <property type="term" value="P:mRNA splicing, via spliceosome"/>
    <property type="evidence" value="ECO:0007669"/>
    <property type="project" value="UniProtKB-ARBA"/>
</dbReference>
<dbReference type="InterPro" id="IPR013525">
    <property type="entry name" value="ABC2_TM"/>
</dbReference>
<evidence type="ECO:0000256" key="5">
    <source>
        <dbReference type="ARBA" id="ARBA00009483"/>
    </source>
</evidence>
<dbReference type="Pfam" id="PF00005">
    <property type="entry name" value="ABC_tran"/>
    <property type="match status" value="1"/>
</dbReference>
<keyword evidence="9 20" id="KW-0812">Transmembrane</keyword>
<evidence type="ECO:0000256" key="15">
    <source>
        <dbReference type="ARBA" id="ARBA00023242"/>
    </source>
</evidence>
<dbReference type="GO" id="GO:0003723">
    <property type="term" value="F:RNA binding"/>
    <property type="evidence" value="ECO:0007669"/>
    <property type="project" value="UniProtKB-UniRule"/>
</dbReference>
<dbReference type="GO" id="GO:0032991">
    <property type="term" value="C:protein-containing complex"/>
    <property type="evidence" value="ECO:0007669"/>
    <property type="project" value="UniProtKB-ARBA"/>
</dbReference>
<name>A0A7R8VF05_TIMDO</name>
<evidence type="ECO:0000259" key="22">
    <source>
        <dbReference type="PROSITE" id="PS50102"/>
    </source>
</evidence>
<evidence type="ECO:0000256" key="8">
    <source>
        <dbReference type="ARBA" id="ARBA00022448"/>
    </source>
</evidence>
<comment type="catalytic activity">
    <reaction evidence="1">
        <text>[protein]-peptidylproline (omega=180) = [protein]-peptidylproline (omega=0)</text>
        <dbReference type="Rhea" id="RHEA:16237"/>
        <dbReference type="Rhea" id="RHEA-COMP:10747"/>
        <dbReference type="Rhea" id="RHEA-COMP:10748"/>
        <dbReference type="ChEBI" id="CHEBI:83833"/>
        <dbReference type="ChEBI" id="CHEBI:83834"/>
        <dbReference type="EC" id="5.2.1.8"/>
    </reaction>
</comment>